<evidence type="ECO:0000313" key="3">
    <source>
        <dbReference type="Proteomes" id="UP001374584"/>
    </source>
</evidence>
<dbReference type="AlphaFoldDB" id="A0AAN9M3L3"/>
<feature type="transmembrane region" description="Helical" evidence="1">
    <location>
        <begin position="122"/>
        <end position="140"/>
    </location>
</feature>
<organism evidence="2 3">
    <name type="scientific">Phaseolus coccineus</name>
    <name type="common">Scarlet runner bean</name>
    <name type="synonym">Phaseolus multiflorus</name>
    <dbReference type="NCBI Taxonomy" id="3886"/>
    <lineage>
        <taxon>Eukaryota</taxon>
        <taxon>Viridiplantae</taxon>
        <taxon>Streptophyta</taxon>
        <taxon>Embryophyta</taxon>
        <taxon>Tracheophyta</taxon>
        <taxon>Spermatophyta</taxon>
        <taxon>Magnoliopsida</taxon>
        <taxon>eudicotyledons</taxon>
        <taxon>Gunneridae</taxon>
        <taxon>Pentapetalae</taxon>
        <taxon>rosids</taxon>
        <taxon>fabids</taxon>
        <taxon>Fabales</taxon>
        <taxon>Fabaceae</taxon>
        <taxon>Papilionoideae</taxon>
        <taxon>50 kb inversion clade</taxon>
        <taxon>NPAAA clade</taxon>
        <taxon>indigoferoid/millettioid clade</taxon>
        <taxon>Phaseoleae</taxon>
        <taxon>Phaseolus</taxon>
    </lineage>
</organism>
<name>A0AAN9M3L3_PHACN</name>
<accession>A0AAN9M3L3</accession>
<evidence type="ECO:0000313" key="2">
    <source>
        <dbReference type="EMBL" id="KAK7347099.1"/>
    </source>
</evidence>
<dbReference type="Proteomes" id="UP001374584">
    <property type="component" value="Unassembled WGS sequence"/>
</dbReference>
<keyword evidence="1" id="KW-0472">Membrane</keyword>
<reference evidence="2 3" key="1">
    <citation type="submission" date="2024-01" db="EMBL/GenBank/DDBJ databases">
        <title>The genomes of 5 underutilized Papilionoideae crops provide insights into root nodulation and disease resistanc.</title>
        <authorList>
            <person name="Jiang F."/>
        </authorList>
    </citation>
    <scope>NUCLEOTIDE SEQUENCE [LARGE SCALE GENOMIC DNA]</scope>
    <source>
        <strain evidence="2">JINMINGXINNONG_FW02</strain>
        <tissue evidence="2">Leaves</tissue>
    </source>
</reference>
<sequence length="144" mass="16514">MSPGRVGKQILSINPIICTSMAFSVPFQLREAFALHTYNNGKLWQQPLPMLVMLTAELYADDQPNQAYIVCRLFSLSLSGLSYTTLLSLSLSLSLPPIRLLQLQRNFVLTVDRALVFVPKKLLLYLRFFFFFLNFIRFACCKIL</sequence>
<proteinExistence type="predicted"/>
<feature type="transmembrane region" description="Helical" evidence="1">
    <location>
        <begin position="73"/>
        <end position="95"/>
    </location>
</feature>
<comment type="caution">
    <text evidence="2">The sequence shown here is derived from an EMBL/GenBank/DDBJ whole genome shotgun (WGS) entry which is preliminary data.</text>
</comment>
<evidence type="ECO:0000256" key="1">
    <source>
        <dbReference type="SAM" id="Phobius"/>
    </source>
</evidence>
<keyword evidence="3" id="KW-1185">Reference proteome</keyword>
<dbReference type="EMBL" id="JAYMYR010000008">
    <property type="protein sequence ID" value="KAK7347099.1"/>
    <property type="molecule type" value="Genomic_DNA"/>
</dbReference>
<keyword evidence="1" id="KW-1133">Transmembrane helix</keyword>
<gene>
    <name evidence="2" type="ORF">VNO80_21626</name>
</gene>
<protein>
    <submittedName>
        <fullName evidence="2">Uncharacterized protein</fullName>
    </submittedName>
</protein>
<keyword evidence="1" id="KW-0812">Transmembrane</keyword>